<keyword evidence="2" id="KW-1185">Reference proteome</keyword>
<name>A0ABU6ZCL0_9FABA</name>
<comment type="caution">
    <text evidence="1">The sequence shown here is derived from an EMBL/GenBank/DDBJ whole genome shotgun (WGS) entry which is preliminary data.</text>
</comment>
<sequence length="115" mass="12525">MELLEKLSEVGATWLLSPLAGIWAELRRRSGQGAPGGPPKRRLRRSTAFGIKMELLSLVYRAAKLWALGLVQNSAPNLQSRLVGFASFLNKTLAQNAPSPLEGGFRFQASLFGLC</sequence>
<evidence type="ECO:0000313" key="2">
    <source>
        <dbReference type="Proteomes" id="UP001341840"/>
    </source>
</evidence>
<accession>A0ABU6ZCL0</accession>
<dbReference type="EMBL" id="JASCZI010272010">
    <property type="protein sequence ID" value="MED6219158.1"/>
    <property type="molecule type" value="Genomic_DNA"/>
</dbReference>
<gene>
    <name evidence="1" type="ORF">PIB30_033267</name>
</gene>
<evidence type="ECO:0000313" key="1">
    <source>
        <dbReference type="EMBL" id="MED6219158.1"/>
    </source>
</evidence>
<proteinExistence type="predicted"/>
<organism evidence="1 2">
    <name type="scientific">Stylosanthes scabra</name>
    <dbReference type="NCBI Taxonomy" id="79078"/>
    <lineage>
        <taxon>Eukaryota</taxon>
        <taxon>Viridiplantae</taxon>
        <taxon>Streptophyta</taxon>
        <taxon>Embryophyta</taxon>
        <taxon>Tracheophyta</taxon>
        <taxon>Spermatophyta</taxon>
        <taxon>Magnoliopsida</taxon>
        <taxon>eudicotyledons</taxon>
        <taxon>Gunneridae</taxon>
        <taxon>Pentapetalae</taxon>
        <taxon>rosids</taxon>
        <taxon>fabids</taxon>
        <taxon>Fabales</taxon>
        <taxon>Fabaceae</taxon>
        <taxon>Papilionoideae</taxon>
        <taxon>50 kb inversion clade</taxon>
        <taxon>dalbergioids sensu lato</taxon>
        <taxon>Dalbergieae</taxon>
        <taxon>Pterocarpus clade</taxon>
        <taxon>Stylosanthes</taxon>
    </lineage>
</organism>
<reference evidence="1 2" key="1">
    <citation type="journal article" date="2023" name="Plants (Basel)">
        <title>Bridging the Gap: Combining Genomics and Transcriptomics Approaches to Understand Stylosanthes scabra, an Orphan Legume from the Brazilian Caatinga.</title>
        <authorList>
            <person name="Ferreira-Neto J.R.C."/>
            <person name="da Silva M.D."/>
            <person name="Binneck E."/>
            <person name="de Melo N.F."/>
            <person name="da Silva R.H."/>
            <person name="de Melo A.L.T.M."/>
            <person name="Pandolfi V."/>
            <person name="Bustamante F.O."/>
            <person name="Brasileiro-Vidal A.C."/>
            <person name="Benko-Iseppon A.M."/>
        </authorList>
    </citation>
    <scope>NUCLEOTIDE SEQUENCE [LARGE SCALE GENOMIC DNA]</scope>
    <source>
        <tissue evidence="1">Leaves</tissue>
    </source>
</reference>
<dbReference type="Proteomes" id="UP001341840">
    <property type="component" value="Unassembled WGS sequence"/>
</dbReference>
<protein>
    <submittedName>
        <fullName evidence="1">Uncharacterized protein</fullName>
    </submittedName>
</protein>